<dbReference type="AlphaFoldDB" id="E6K0J6"/>
<comment type="caution">
    <text evidence="1">The sequence shown here is derived from an EMBL/GenBank/DDBJ whole genome shotgun (WGS) entry which is preliminary data.</text>
</comment>
<evidence type="ECO:0000313" key="2">
    <source>
        <dbReference type="Proteomes" id="UP000004946"/>
    </source>
</evidence>
<dbReference type="Proteomes" id="UP000004946">
    <property type="component" value="Chromosome"/>
</dbReference>
<dbReference type="HOGENOM" id="CLU_188172_1_0_11"/>
<accession>E6K0J6</accession>
<organism evidence="1 2">
    <name type="scientific">Parascardovia denticolens DSM 10105 = JCM 12538</name>
    <dbReference type="NCBI Taxonomy" id="864564"/>
    <lineage>
        <taxon>Bacteria</taxon>
        <taxon>Bacillati</taxon>
        <taxon>Actinomycetota</taxon>
        <taxon>Actinomycetes</taxon>
        <taxon>Bifidobacteriales</taxon>
        <taxon>Bifidobacteriaceae</taxon>
        <taxon>Parascardovia</taxon>
    </lineage>
</organism>
<dbReference type="EMBL" id="AEON01000001">
    <property type="protein sequence ID" value="EFT83334.1"/>
    <property type="molecule type" value="Genomic_DNA"/>
</dbReference>
<proteinExistence type="predicted"/>
<dbReference type="eggNOG" id="ENOG5031TNU">
    <property type="taxonomic scope" value="Bacteria"/>
</dbReference>
<gene>
    <name evidence="1" type="ORF">HMPREF0620_0339</name>
</gene>
<dbReference type="PATRIC" id="fig|864564.6.peg.1375"/>
<reference evidence="1 2" key="1">
    <citation type="submission" date="2010-12" db="EMBL/GenBank/DDBJ databases">
        <authorList>
            <person name="Muzny D."/>
            <person name="Qin X."/>
            <person name="Buhay C."/>
            <person name="Dugan-Rocha S."/>
            <person name="Ding Y."/>
            <person name="Chen G."/>
            <person name="Hawes A."/>
            <person name="Holder M."/>
            <person name="Jhangiani S."/>
            <person name="Johnson A."/>
            <person name="Khan Z."/>
            <person name="Li Z."/>
            <person name="Liu W."/>
            <person name="Liu X."/>
            <person name="Perez L."/>
            <person name="Shen H."/>
            <person name="Wang Q."/>
            <person name="Watt J."/>
            <person name="Xi L."/>
            <person name="Xin Y."/>
            <person name="Zhou J."/>
            <person name="Deng J."/>
            <person name="Jiang H."/>
            <person name="Liu Y."/>
            <person name="Qu J."/>
            <person name="Song X.-Z."/>
            <person name="Zhang L."/>
            <person name="Villasana D."/>
            <person name="Johnson A."/>
            <person name="Liu J."/>
            <person name="Liyanage D."/>
            <person name="Lorensuhewa L."/>
            <person name="Robinson T."/>
            <person name="Song A."/>
            <person name="Song B.-B."/>
            <person name="Dinh H."/>
            <person name="Thornton R."/>
            <person name="Coyle M."/>
            <person name="Francisco L."/>
            <person name="Jackson L."/>
            <person name="Javaid M."/>
            <person name="Korchina V."/>
            <person name="Kovar C."/>
            <person name="Mata R."/>
            <person name="Mathew T."/>
            <person name="Ngo R."/>
            <person name="Nguyen L."/>
            <person name="Nguyen N."/>
            <person name="Okwuonu G."/>
            <person name="Ongeri F."/>
            <person name="Pham C."/>
            <person name="Simmons D."/>
            <person name="Wilczek-Boney K."/>
            <person name="Hale W."/>
            <person name="Jakkamsetti A."/>
            <person name="Pham P."/>
            <person name="Ruth R."/>
            <person name="San Lucas F."/>
            <person name="Warren J."/>
            <person name="Zhang J."/>
            <person name="Zhao Z."/>
            <person name="Zhou C."/>
            <person name="Zhu D."/>
            <person name="Lee S."/>
            <person name="Bess C."/>
            <person name="Blankenburg K."/>
            <person name="Forbes L."/>
            <person name="Fu Q."/>
            <person name="Gubbala S."/>
            <person name="Hirani K."/>
            <person name="Jayaseelan J.C."/>
            <person name="Lara F."/>
            <person name="Munidasa M."/>
            <person name="Palculict T."/>
            <person name="Patil S."/>
            <person name="Pu L.-L."/>
            <person name="Saada N."/>
            <person name="Tang L."/>
            <person name="Weissenberger G."/>
            <person name="Zhu Y."/>
            <person name="Hemphill L."/>
            <person name="Shang Y."/>
            <person name="Youmans B."/>
            <person name="Ayvaz T."/>
            <person name="Ross M."/>
            <person name="Santibanez J."/>
            <person name="Aqrawi P."/>
            <person name="Gross S."/>
            <person name="Joshi V."/>
            <person name="Fowler G."/>
            <person name="Nazareth L."/>
            <person name="Reid J."/>
            <person name="Worley K."/>
            <person name="Petrosino J."/>
            <person name="Highlander S."/>
            <person name="Gibbs R."/>
        </authorList>
    </citation>
    <scope>NUCLEOTIDE SEQUENCE [LARGE SCALE GENOMIC DNA]</scope>
    <source>
        <strain evidence="1 2">DSM 10105</strain>
    </source>
</reference>
<name>E6K0J6_PARDN</name>
<dbReference type="KEGG" id="pdo:PSDT_1250"/>
<sequence>MPARRKKYKRVVRKGTELFDADGVKKDPADGVTEAMKEADEDRRILNELPPHWAVFYSKK</sequence>
<protein>
    <submittedName>
        <fullName evidence="1">Uncharacterized protein</fullName>
    </submittedName>
</protein>
<keyword evidence="2" id="KW-1185">Reference proteome</keyword>
<evidence type="ECO:0000313" key="1">
    <source>
        <dbReference type="EMBL" id="EFT83334.1"/>
    </source>
</evidence>